<dbReference type="RefSeq" id="WP_248211541.1">
    <property type="nucleotide sequence ID" value="NZ_JALNMH010000020.1"/>
</dbReference>
<evidence type="ECO:0000256" key="2">
    <source>
        <dbReference type="ARBA" id="ARBA00022737"/>
    </source>
</evidence>
<keyword evidence="1 4" id="KW-0732">Signal</keyword>
<dbReference type="PANTHER" id="PTHR36220">
    <property type="entry name" value="UNNAMED PRODUCT"/>
    <property type="match status" value="1"/>
</dbReference>
<proteinExistence type="predicted"/>
<organism evidence="6 7">
    <name type="scientific">Pseudomarimonas salicorniae</name>
    <dbReference type="NCBI Taxonomy" id="2933270"/>
    <lineage>
        <taxon>Bacteria</taxon>
        <taxon>Pseudomonadati</taxon>
        <taxon>Pseudomonadota</taxon>
        <taxon>Gammaproteobacteria</taxon>
        <taxon>Lysobacterales</taxon>
        <taxon>Lysobacteraceae</taxon>
        <taxon>Pseudomarimonas</taxon>
    </lineage>
</organism>
<keyword evidence="3" id="KW-0325">Glycoprotein</keyword>
<evidence type="ECO:0000256" key="3">
    <source>
        <dbReference type="ARBA" id="ARBA00023180"/>
    </source>
</evidence>
<dbReference type="InterPro" id="IPR036116">
    <property type="entry name" value="FN3_sf"/>
</dbReference>
<dbReference type="InterPro" id="IPR011043">
    <property type="entry name" value="Gal_Oxase/kelch_b-propeller"/>
</dbReference>
<dbReference type="PANTHER" id="PTHR36220:SF1">
    <property type="entry name" value="GAMMA TUBULIN COMPLEX COMPONENT C-TERMINAL DOMAIN-CONTAINING PROTEIN"/>
    <property type="match status" value="1"/>
</dbReference>
<feature type="signal peptide" evidence="4">
    <location>
        <begin position="1"/>
        <end position="25"/>
    </location>
</feature>
<protein>
    <submittedName>
        <fullName evidence="6">Fibronectin type III domain-containing protein</fullName>
    </submittedName>
</protein>
<dbReference type="EMBL" id="JALNMH010000020">
    <property type="protein sequence ID" value="MCK7595529.1"/>
    <property type="molecule type" value="Genomic_DNA"/>
</dbReference>
<reference evidence="6" key="1">
    <citation type="submission" date="2022-04" db="EMBL/GenBank/DDBJ databases">
        <title>Lysobacter sp. CAU 1642 isolated from sea sand.</title>
        <authorList>
            <person name="Kim W."/>
        </authorList>
    </citation>
    <scope>NUCLEOTIDE SEQUENCE</scope>
    <source>
        <strain evidence="6">CAU 1642</strain>
    </source>
</reference>
<dbReference type="InterPro" id="IPR013517">
    <property type="entry name" value="FG-GAP"/>
</dbReference>
<dbReference type="Gene3D" id="2.60.40.10">
    <property type="entry name" value="Immunoglobulins"/>
    <property type="match status" value="1"/>
</dbReference>
<keyword evidence="7" id="KW-1185">Reference proteome</keyword>
<evidence type="ECO:0000256" key="4">
    <source>
        <dbReference type="SAM" id="SignalP"/>
    </source>
</evidence>
<dbReference type="SUPFAM" id="SSF50965">
    <property type="entry name" value="Galactose oxidase, central domain"/>
    <property type="match status" value="1"/>
</dbReference>
<name>A0ABT0GMT3_9GAMM</name>
<feature type="chain" id="PRO_5046702266" evidence="4">
    <location>
        <begin position="26"/>
        <end position="1292"/>
    </location>
</feature>
<dbReference type="SMART" id="SM00060">
    <property type="entry name" value="FN3"/>
    <property type="match status" value="1"/>
</dbReference>
<gene>
    <name evidence="6" type="ORF">M0G41_17880</name>
</gene>
<dbReference type="Proteomes" id="UP001431449">
    <property type="component" value="Unassembled WGS sequence"/>
</dbReference>
<feature type="domain" description="Fibronectin type-III" evidence="5">
    <location>
        <begin position="1168"/>
        <end position="1263"/>
    </location>
</feature>
<dbReference type="SMART" id="SM00191">
    <property type="entry name" value="Int_alpha"/>
    <property type="match status" value="6"/>
</dbReference>
<dbReference type="InterPro" id="IPR013519">
    <property type="entry name" value="Int_alpha_beta-p"/>
</dbReference>
<sequence>MIILSGIWRGACAASLALAGSFAVAAQPSPASLPEADWSRIRDQIQAAEYQPKPSRDGFEAGNPAQGYRLAFQDDGSTVVTGAEAQRGFAIGIRPQALGYAGALAQLGDPISQRAEHDVLHTRWSETFREWWENRSTGAQQWFELSEPPAPGAVDAPLEIVLAVDTPLALALEGEGSEQALRLFDAHTELRYAGLKVWDATGRALPANMVLEDRRVALQVDDRGAVYPVTIDPTLSQQAYLKASNTEANDRFGFALALSGDTLVVGAPYEASGATGVDGNESDNGAYASGAAYVFVRSGNTWVQQAYLKASNTGADDQFGRSVAIDGDTMVVGAWLEDSDATAINGDQSSNAAQNSGAAYVFVRSGGVWSQQAYLKASNAQFQDQFGWSVSIDGDTLVVGAHQESSGATGIDGDQSDNTAPSSGAAYVFVRSNGNWSQQAYLKASNSESNDRFGHAVAIHGNTLAIGAVGEASSATGVDGDQGDNGANSSGATYVFLRSAGTWTQQAYLKASNTGNFDAFGTSVGLDGDMLVVGAFNEASNAVGVNGDGANNAAPGSGAAYVFVRSGGSWGEQAYLKASNTGNYDTFGNSVAISGDVIAVGAPYESSDATGVDGDGGNDDLSESGAAYLYTRSAGTWTQTSFLKSSSGDESDYFGHVVVIAGGTVVAGAIDESSNATGINGDDANNSAYASGAAYVFAVPSYRVRGSVAGLAAGNSVVLQNNGGDDLTVAADGPFAFSTALVDGSAYAVTVSTQPSTPNQTCEVGRQPIVKGSPANSGMIMGADVTDLLVTCTTNLYTVGGSVSGLAAGKTLVLQNNGGDDLSLSANGAFTFATALPDGSAYSVSVLTAPSMPNQTCALSRQTPGKGGATLDGVISGSNVGDILVTCTTNTYTVGGSVAGLAPGNTLVLQNNGGDDLSLSANGAFTFATALPDGSAYSVSVLTAPSMPNQTCALSRQTPGKGGGTISGMISGSNVGDILVTCSTNTYTVGGSVSGLAAGNSVVLQNNDGDALTASSDGAFTFATALPDGSPYSVAVRTQPTTPNQICEIGRQSAGKGAPVVSGVIMGANVTDLRVTCTTQRYTIGGSVSGLSGSGLILRNNDGDDLAIAGNGSFTFALPVVDGGTYAVSVWVQPSSPSQTCVAAQTSTSVSGGPVTSVTVNCSDNASAPSAPTNVQVGLTGSTAVVRWDPPASNGGAPITEYTVTLQPGGLSCTVSGNPPPTTCTISGVPPGTYTAAVSARNAAGSGPVANGSSNPPFAAPAVIPVDSPWALALLLAAMGWLGRQALGRRPV</sequence>
<dbReference type="InterPro" id="IPR028994">
    <property type="entry name" value="Integrin_alpha_N"/>
</dbReference>
<keyword evidence="2" id="KW-0677">Repeat</keyword>
<dbReference type="InterPro" id="IPR013783">
    <property type="entry name" value="Ig-like_fold"/>
</dbReference>
<evidence type="ECO:0000259" key="5">
    <source>
        <dbReference type="PROSITE" id="PS50853"/>
    </source>
</evidence>
<dbReference type="InterPro" id="IPR003961">
    <property type="entry name" value="FN3_dom"/>
</dbReference>
<dbReference type="CDD" id="cd00063">
    <property type="entry name" value="FN3"/>
    <property type="match status" value="1"/>
</dbReference>
<dbReference type="Pfam" id="PF14312">
    <property type="entry name" value="FG-GAP_2"/>
    <property type="match status" value="7"/>
</dbReference>
<evidence type="ECO:0000313" key="6">
    <source>
        <dbReference type="EMBL" id="MCK7595529.1"/>
    </source>
</evidence>
<evidence type="ECO:0000256" key="1">
    <source>
        <dbReference type="ARBA" id="ARBA00022729"/>
    </source>
</evidence>
<dbReference type="Pfam" id="PF00041">
    <property type="entry name" value="fn3"/>
    <property type="match status" value="1"/>
</dbReference>
<dbReference type="Gene3D" id="2.130.10.130">
    <property type="entry name" value="Integrin alpha, N-terminal"/>
    <property type="match status" value="3"/>
</dbReference>
<evidence type="ECO:0000313" key="7">
    <source>
        <dbReference type="Proteomes" id="UP001431449"/>
    </source>
</evidence>
<accession>A0ABT0GMT3</accession>
<dbReference type="PROSITE" id="PS50853">
    <property type="entry name" value="FN3"/>
    <property type="match status" value="1"/>
</dbReference>
<dbReference type="SUPFAM" id="SSF49265">
    <property type="entry name" value="Fibronectin type III"/>
    <property type="match status" value="1"/>
</dbReference>
<comment type="caution">
    <text evidence="6">The sequence shown here is derived from an EMBL/GenBank/DDBJ whole genome shotgun (WGS) entry which is preliminary data.</text>
</comment>